<accession>A0A0D0F4K2</accession>
<reference evidence="3 4" key="1">
    <citation type="submission" date="2015-01" db="EMBL/GenBank/DDBJ databases">
        <title>Draft genome sequence of Pedobacter sp. NL19 isolated from sludge of an effluent treatment pond in an abandoned uranium mine.</title>
        <authorList>
            <person name="Santos T."/>
            <person name="Caetano T."/>
            <person name="Covas C."/>
            <person name="Cruz A."/>
            <person name="Mendo S."/>
        </authorList>
    </citation>
    <scope>NUCLEOTIDE SEQUENCE [LARGE SCALE GENOMIC DNA]</scope>
    <source>
        <strain evidence="3 4">NL19</strain>
    </source>
</reference>
<feature type="chain" id="PRO_5002210223" description="DUF3887 domain-containing protein" evidence="1">
    <location>
        <begin position="22"/>
        <end position="136"/>
    </location>
</feature>
<dbReference type="AlphaFoldDB" id="A0A0D0F4K2"/>
<protein>
    <recommendedName>
        <fullName evidence="2">DUF3887 domain-containing protein</fullName>
    </recommendedName>
</protein>
<dbReference type="Gene3D" id="3.10.450.590">
    <property type="match status" value="1"/>
</dbReference>
<dbReference type="InterPro" id="IPR024981">
    <property type="entry name" value="DUF3887"/>
</dbReference>
<evidence type="ECO:0000256" key="1">
    <source>
        <dbReference type="SAM" id="SignalP"/>
    </source>
</evidence>
<proteinExistence type="predicted"/>
<name>A0A0D0F4K2_9SPHI</name>
<dbReference type="Proteomes" id="UP000032049">
    <property type="component" value="Unassembled WGS sequence"/>
</dbReference>
<evidence type="ECO:0000313" key="3">
    <source>
        <dbReference type="EMBL" id="KIO76553.1"/>
    </source>
</evidence>
<evidence type="ECO:0000313" key="4">
    <source>
        <dbReference type="Proteomes" id="UP000032049"/>
    </source>
</evidence>
<gene>
    <name evidence="3" type="ORF">TH53_14455</name>
</gene>
<sequence>MQMKSSILLIIVSLSSFSVFAQDKYAEDAAKKFVAQFNSQKYDDIFDSFSSRYQKKVTKEGLRSYLKQIKGMTGGFKSAHFKTKSYRLYSYFLIAKIEGINADFQFRTDSDNKIDFISFQRIGGSSSPPPIGSINK</sequence>
<feature type="domain" description="DUF3887" evidence="2">
    <location>
        <begin position="30"/>
        <end position="114"/>
    </location>
</feature>
<keyword evidence="4" id="KW-1185">Reference proteome</keyword>
<keyword evidence="1" id="KW-0732">Signal</keyword>
<evidence type="ECO:0000259" key="2">
    <source>
        <dbReference type="Pfam" id="PF13026"/>
    </source>
</evidence>
<feature type="signal peptide" evidence="1">
    <location>
        <begin position="1"/>
        <end position="21"/>
    </location>
</feature>
<dbReference type="EMBL" id="JXRA01000060">
    <property type="protein sequence ID" value="KIO76553.1"/>
    <property type="molecule type" value="Genomic_DNA"/>
</dbReference>
<comment type="caution">
    <text evidence="3">The sequence shown here is derived from an EMBL/GenBank/DDBJ whole genome shotgun (WGS) entry which is preliminary data.</text>
</comment>
<dbReference type="Pfam" id="PF13026">
    <property type="entry name" value="DUF3887"/>
    <property type="match status" value="1"/>
</dbReference>
<organism evidence="3 4">
    <name type="scientific">Pedobacter lusitanus</name>
    <dbReference type="NCBI Taxonomy" id="1503925"/>
    <lineage>
        <taxon>Bacteria</taxon>
        <taxon>Pseudomonadati</taxon>
        <taxon>Bacteroidota</taxon>
        <taxon>Sphingobacteriia</taxon>
        <taxon>Sphingobacteriales</taxon>
        <taxon>Sphingobacteriaceae</taxon>
        <taxon>Pedobacter</taxon>
    </lineage>
</organism>